<proteinExistence type="predicted"/>
<dbReference type="AlphaFoldDB" id="A0AAD3SP20"/>
<protein>
    <recommendedName>
        <fullName evidence="3">RING-type domain-containing protein</fullName>
    </recommendedName>
</protein>
<feature type="compositionally biased region" description="Polar residues" evidence="2">
    <location>
        <begin position="124"/>
        <end position="134"/>
    </location>
</feature>
<accession>A0AAD3SP20</accession>
<sequence>MGSACCVASGDRTLPQSRSGEGVNRNVRHSPSWSFLWDNRRRVAGEIDYPTNQSCGRINKDVRMEMNACLGSDTGNIFASERPVENLGPSLSQNSPSYEGVGLHALSSSDLSTASRHSAKVKNSETSATDPAQHSISMPSSSSKMADTFCFKCRLLPVSTIPSRLIQHSPSHHLFGQVSDSQFQRLQSPNNNSISDGRPSFVLSPNSNDVTTCSYGGSSDGWSLHTFSELVSSSRRERWSFDSEHFGSGRSKICGSSSTFLSSPFVNLQTCGACTRHMSERVSISGHELSVAAVLVCGHVYHAACLENLTPEADKYDPACPVCTIEEREVSEISRKALRAEAELKMKFPKISKNRVRDSCLASDFDVTEHGKISPAGKLLKMEGSSSSKMSFAKPFFSPRSKWGRSASENDPAKKTLFCARYRKS</sequence>
<gene>
    <name evidence="4" type="ORF">Nepgr_015752</name>
</gene>
<feature type="region of interest" description="Disordered" evidence="2">
    <location>
        <begin position="112"/>
        <end position="143"/>
    </location>
</feature>
<comment type="caution">
    <text evidence="4">The sequence shown here is derived from an EMBL/GenBank/DDBJ whole genome shotgun (WGS) entry which is preliminary data.</text>
</comment>
<dbReference type="GO" id="GO:0008270">
    <property type="term" value="F:zinc ion binding"/>
    <property type="evidence" value="ECO:0007669"/>
    <property type="project" value="UniProtKB-KW"/>
</dbReference>
<organism evidence="4 5">
    <name type="scientific">Nepenthes gracilis</name>
    <name type="common">Slender pitcher plant</name>
    <dbReference type="NCBI Taxonomy" id="150966"/>
    <lineage>
        <taxon>Eukaryota</taxon>
        <taxon>Viridiplantae</taxon>
        <taxon>Streptophyta</taxon>
        <taxon>Embryophyta</taxon>
        <taxon>Tracheophyta</taxon>
        <taxon>Spermatophyta</taxon>
        <taxon>Magnoliopsida</taxon>
        <taxon>eudicotyledons</taxon>
        <taxon>Gunneridae</taxon>
        <taxon>Pentapetalae</taxon>
        <taxon>Caryophyllales</taxon>
        <taxon>Nepenthaceae</taxon>
        <taxon>Nepenthes</taxon>
    </lineage>
</organism>
<dbReference type="PANTHER" id="PTHR31150">
    <property type="entry name" value="EXPRESSED PROTEIN"/>
    <property type="match status" value="1"/>
</dbReference>
<feature type="domain" description="RING-type" evidence="3">
    <location>
        <begin position="271"/>
        <end position="324"/>
    </location>
</feature>
<evidence type="ECO:0000256" key="2">
    <source>
        <dbReference type="SAM" id="MobiDB-lite"/>
    </source>
</evidence>
<dbReference type="PROSITE" id="PS50089">
    <property type="entry name" value="ZF_RING_2"/>
    <property type="match status" value="1"/>
</dbReference>
<dbReference type="PANTHER" id="PTHR31150:SF32">
    <property type="entry name" value="RING_U-BOX SUPERFAMILY PROTEIN"/>
    <property type="match status" value="1"/>
</dbReference>
<dbReference type="Proteomes" id="UP001279734">
    <property type="component" value="Unassembled WGS sequence"/>
</dbReference>
<evidence type="ECO:0000313" key="5">
    <source>
        <dbReference type="Proteomes" id="UP001279734"/>
    </source>
</evidence>
<evidence type="ECO:0000259" key="3">
    <source>
        <dbReference type="PROSITE" id="PS50089"/>
    </source>
</evidence>
<dbReference type="EMBL" id="BSYO01000013">
    <property type="protein sequence ID" value="GMH13911.1"/>
    <property type="molecule type" value="Genomic_DNA"/>
</dbReference>
<dbReference type="SMART" id="SM00184">
    <property type="entry name" value="RING"/>
    <property type="match status" value="1"/>
</dbReference>
<dbReference type="InterPro" id="IPR001841">
    <property type="entry name" value="Znf_RING"/>
</dbReference>
<dbReference type="SUPFAM" id="SSF57850">
    <property type="entry name" value="RING/U-box"/>
    <property type="match status" value="1"/>
</dbReference>
<keyword evidence="1" id="KW-0479">Metal-binding</keyword>
<name>A0AAD3SP20_NEPGR</name>
<evidence type="ECO:0000313" key="4">
    <source>
        <dbReference type="EMBL" id="GMH13911.1"/>
    </source>
</evidence>
<keyword evidence="5" id="KW-1185">Reference proteome</keyword>
<dbReference type="Gene3D" id="3.30.40.10">
    <property type="entry name" value="Zinc/RING finger domain, C3HC4 (zinc finger)"/>
    <property type="match status" value="1"/>
</dbReference>
<evidence type="ECO:0000256" key="1">
    <source>
        <dbReference type="PROSITE-ProRule" id="PRU00175"/>
    </source>
</evidence>
<reference evidence="4" key="1">
    <citation type="submission" date="2023-05" db="EMBL/GenBank/DDBJ databases">
        <title>Nepenthes gracilis genome sequencing.</title>
        <authorList>
            <person name="Fukushima K."/>
        </authorList>
    </citation>
    <scope>NUCLEOTIDE SEQUENCE</scope>
    <source>
        <strain evidence="4">SING2019-196</strain>
    </source>
</reference>
<keyword evidence="1" id="KW-0863">Zinc-finger</keyword>
<feature type="region of interest" description="Disordered" evidence="2">
    <location>
        <begin position="1"/>
        <end position="25"/>
    </location>
</feature>
<keyword evidence="1" id="KW-0862">Zinc</keyword>
<dbReference type="InterPro" id="IPR013083">
    <property type="entry name" value="Znf_RING/FYVE/PHD"/>
</dbReference>